<dbReference type="PRINTS" id="PR00080">
    <property type="entry name" value="SDRFAMILY"/>
</dbReference>
<evidence type="ECO:0000256" key="1">
    <source>
        <dbReference type="ARBA" id="ARBA00006484"/>
    </source>
</evidence>
<proteinExistence type="inferred from homology"/>
<protein>
    <submittedName>
        <fullName evidence="4">3-oxoacyl-[acyl-carrier protein] reductase</fullName>
    </submittedName>
</protein>
<dbReference type="AlphaFoldDB" id="A0A1H6BS29"/>
<dbReference type="OrthoDB" id="7568484at2"/>
<dbReference type="SMART" id="SM00822">
    <property type="entry name" value="PKS_KR"/>
    <property type="match status" value="1"/>
</dbReference>
<name>A0A1H6BS29_9HYPH</name>
<dbReference type="InterPro" id="IPR002347">
    <property type="entry name" value="SDR_fam"/>
</dbReference>
<dbReference type="Proteomes" id="UP000236743">
    <property type="component" value="Unassembled WGS sequence"/>
</dbReference>
<gene>
    <name evidence="4" type="ORF">SAMN04488115_1088</name>
</gene>
<comment type="similarity">
    <text evidence="1">Belongs to the short-chain dehydrogenases/reductases (SDR) family.</text>
</comment>
<evidence type="ECO:0000313" key="4">
    <source>
        <dbReference type="EMBL" id="SEG63508.1"/>
    </source>
</evidence>
<dbReference type="PANTHER" id="PTHR42760:SF40">
    <property type="entry name" value="3-OXOACYL-[ACYL-CARRIER-PROTEIN] REDUCTASE, CHLOROPLASTIC"/>
    <property type="match status" value="1"/>
</dbReference>
<evidence type="ECO:0000256" key="2">
    <source>
        <dbReference type="ARBA" id="ARBA00023002"/>
    </source>
</evidence>
<accession>A0A1H6BS29</accession>
<dbReference type="GO" id="GO:0030497">
    <property type="term" value="P:fatty acid elongation"/>
    <property type="evidence" value="ECO:0007669"/>
    <property type="project" value="TreeGrafter"/>
</dbReference>
<dbReference type="RefSeq" id="WP_103873981.1">
    <property type="nucleotide sequence ID" value="NZ_FNUY01000008.1"/>
</dbReference>
<keyword evidence="2" id="KW-0560">Oxidoreductase</keyword>
<dbReference type="Pfam" id="PF13561">
    <property type="entry name" value="adh_short_C2"/>
    <property type="match status" value="1"/>
</dbReference>
<dbReference type="PANTHER" id="PTHR42760">
    <property type="entry name" value="SHORT-CHAIN DEHYDROGENASES/REDUCTASES FAMILY MEMBER"/>
    <property type="match status" value="1"/>
</dbReference>
<dbReference type="Gene3D" id="3.40.50.720">
    <property type="entry name" value="NAD(P)-binding Rossmann-like Domain"/>
    <property type="match status" value="1"/>
</dbReference>
<dbReference type="PROSITE" id="PS00061">
    <property type="entry name" value="ADH_SHORT"/>
    <property type="match status" value="1"/>
</dbReference>
<dbReference type="InterPro" id="IPR036291">
    <property type="entry name" value="NAD(P)-bd_dom_sf"/>
</dbReference>
<dbReference type="InterPro" id="IPR057326">
    <property type="entry name" value="KR_dom"/>
</dbReference>
<dbReference type="FunFam" id="3.40.50.720:FF:000173">
    <property type="entry name" value="3-oxoacyl-[acyl-carrier protein] reductase"/>
    <property type="match status" value="1"/>
</dbReference>
<dbReference type="EMBL" id="FNUY01000008">
    <property type="protein sequence ID" value="SEG63508.1"/>
    <property type="molecule type" value="Genomic_DNA"/>
</dbReference>
<dbReference type="InterPro" id="IPR020904">
    <property type="entry name" value="Sc_DH/Rdtase_CS"/>
</dbReference>
<sequence>MISGRLEGHTAFVTGGAGGIGSAICERFASEGARVVVADLVLDQAVEVAQRLIAKGHSACAVAIDVATRDSWNTAITSLPTAFGEVDIMANVAGIVRDRSLTKMTDHEWDQVINVSLRGTWLGCQTAFALIGKKGWGRIINTASTAILGSFGQSNYSSAKAGIVGLTHTVALEGAKRGILANAIAPGIVETAILADVPAALRESWIEKMPLGRTAQPSEIASVAAFLASDDASYVTGQVIVVDGGATTGDY</sequence>
<evidence type="ECO:0000313" key="5">
    <source>
        <dbReference type="Proteomes" id="UP000236743"/>
    </source>
</evidence>
<evidence type="ECO:0000259" key="3">
    <source>
        <dbReference type="SMART" id="SM00822"/>
    </source>
</evidence>
<reference evidence="4 5" key="1">
    <citation type="submission" date="2016-10" db="EMBL/GenBank/DDBJ databases">
        <authorList>
            <person name="de Groot N.N."/>
        </authorList>
    </citation>
    <scope>NUCLEOTIDE SEQUENCE [LARGE SCALE GENOMIC DNA]</scope>
    <source>
        <strain evidence="4 5">DSM 26656</strain>
    </source>
</reference>
<dbReference type="PRINTS" id="PR00081">
    <property type="entry name" value="GDHRDH"/>
</dbReference>
<feature type="domain" description="Ketoreductase" evidence="3">
    <location>
        <begin position="9"/>
        <end position="187"/>
    </location>
</feature>
<dbReference type="SUPFAM" id="SSF51735">
    <property type="entry name" value="NAD(P)-binding Rossmann-fold domains"/>
    <property type="match status" value="1"/>
</dbReference>
<keyword evidence="5" id="KW-1185">Reference proteome</keyword>
<dbReference type="GO" id="GO:0016616">
    <property type="term" value="F:oxidoreductase activity, acting on the CH-OH group of donors, NAD or NADP as acceptor"/>
    <property type="evidence" value="ECO:0007669"/>
    <property type="project" value="TreeGrafter"/>
</dbReference>
<organism evidence="4 5">
    <name type="scientific">Bosea lathyri</name>
    <dbReference type="NCBI Taxonomy" id="1036778"/>
    <lineage>
        <taxon>Bacteria</taxon>
        <taxon>Pseudomonadati</taxon>
        <taxon>Pseudomonadota</taxon>
        <taxon>Alphaproteobacteria</taxon>
        <taxon>Hyphomicrobiales</taxon>
        <taxon>Boseaceae</taxon>
        <taxon>Bosea</taxon>
    </lineage>
</organism>